<evidence type="ECO:0000256" key="1">
    <source>
        <dbReference type="ARBA" id="ARBA00022801"/>
    </source>
</evidence>
<keyword evidence="2 3" id="KW-0326">Glycosidase</keyword>
<dbReference type="PANTHER" id="PTHR12631:SF10">
    <property type="entry name" value="BETA-XYLOSIDASE-LIKE PROTEIN-RELATED"/>
    <property type="match status" value="1"/>
</dbReference>
<keyword evidence="1 3" id="KW-0378">Hydrolase</keyword>
<dbReference type="PANTHER" id="PTHR12631">
    <property type="entry name" value="ALPHA-L-IDURONIDASE"/>
    <property type="match status" value="1"/>
</dbReference>
<keyword evidence="7" id="KW-1185">Reference proteome</keyword>
<dbReference type="InterPro" id="IPR017853">
    <property type="entry name" value="GH"/>
</dbReference>
<name>A0ABU2BTR2_9ACTN</name>
<dbReference type="InterPro" id="IPR051923">
    <property type="entry name" value="Glycosyl_Hydrolase_39"/>
</dbReference>
<feature type="domain" description="Glycoside hydrolase family 5" evidence="5">
    <location>
        <begin position="82"/>
        <end position="315"/>
    </location>
</feature>
<evidence type="ECO:0000256" key="2">
    <source>
        <dbReference type="ARBA" id="ARBA00023295"/>
    </source>
</evidence>
<comment type="caution">
    <text evidence="6">The sequence shown here is derived from an EMBL/GenBank/DDBJ whole genome shotgun (WGS) entry which is preliminary data.</text>
</comment>
<comment type="similarity">
    <text evidence="3">Belongs to the glycosyl hydrolase 5 (cellulase A) family.</text>
</comment>
<evidence type="ECO:0000259" key="5">
    <source>
        <dbReference type="Pfam" id="PF00150"/>
    </source>
</evidence>
<dbReference type="RefSeq" id="WP_310300875.1">
    <property type="nucleotide sequence ID" value="NZ_BAAAPS010000008.1"/>
</dbReference>
<dbReference type="InterPro" id="IPR001547">
    <property type="entry name" value="Glyco_hydro_5"/>
</dbReference>
<reference evidence="6 7" key="1">
    <citation type="submission" date="2023-07" db="EMBL/GenBank/DDBJ databases">
        <title>Sequencing the genomes of 1000 actinobacteria strains.</title>
        <authorList>
            <person name="Klenk H.-P."/>
        </authorList>
    </citation>
    <scope>NUCLEOTIDE SEQUENCE [LARGE SCALE GENOMIC DNA]</scope>
    <source>
        <strain evidence="6 7">DSM 19426</strain>
    </source>
</reference>
<evidence type="ECO:0000313" key="7">
    <source>
        <dbReference type="Proteomes" id="UP001183648"/>
    </source>
</evidence>
<keyword evidence="4" id="KW-0812">Transmembrane</keyword>
<proteinExistence type="inferred from homology"/>
<evidence type="ECO:0000313" key="6">
    <source>
        <dbReference type="EMBL" id="MDR7362010.1"/>
    </source>
</evidence>
<organism evidence="6 7">
    <name type="scientific">Nocardioides marmoribigeumensis</name>
    <dbReference type="NCBI Taxonomy" id="433649"/>
    <lineage>
        <taxon>Bacteria</taxon>
        <taxon>Bacillati</taxon>
        <taxon>Actinomycetota</taxon>
        <taxon>Actinomycetes</taxon>
        <taxon>Propionibacteriales</taxon>
        <taxon>Nocardioidaceae</taxon>
        <taxon>Nocardioides</taxon>
    </lineage>
</organism>
<gene>
    <name evidence="6" type="ORF">J2S63_001563</name>
</gene>
<feature type="transmembrane region" description="Helical" evidence="4">
    <location>
        <begin position="21"/>
        <end position="40"/>
    </location>
</feature>
<dbReference type="Gene3D" id="3.20.20.80">
    <property type="entry name" value="Glycosidases"/>
    <property type="match status" value="1"/>
</dbReference>
<sequence>MLDDAGRARRGAADYGPLTRFAVVAGTVIATVVATLVFLGDRTAPDPLATTPIAQAQRLAREKNLQVGMSYGGRLMFMDDAELAASLDRAVRLGAHWIRTDMIWGLIERSPGVYDWSAFDRVVDAVESRGLELLPVLLGTPPWARKQSCSGRLACPPGDVGDYADFAEAAAARYTSRGVTTWQIWNEPNIWLFWLRPRPKAYAAMLDQAAHSIRAVDPKATIVFGGLAALPPTNRVIEARAFLRAVCDLGVCKEMDVFAYHPYTYPDLASHPTRYDAPWTRIADSDDSLARILDAYGLHHVPIWITEFGAPTGGNGRASDGSIPLQAGVVDHVTEKRQAQIAFDSVATAVVTPRVKMLVWYTDVDLPDRSGKQAHYGLFRADGTPKPAWRRLKKAVRLFTR</sequence>
<evidence type="ECO:0000256" key="4">
    <source>
        <dbReference type="SAM" id="Phobius"/>
    </source>
</evidence>
<protein>
    <recommendedName>
        <fullName evidence="5">Glycoside hydrolase family 5 domain-containing protein</fullName>
    </recommendedName>
</protein>
<dbReference type="SUPFAM" id="SSF51445">
    <property type="entry name" value="(Trans)glycosidases"/>
    <property type="match status" value="1"/>
</dbReference>
<accession>A0ABU2BTR2</accession>
<dbReference type="EMBL" id="JAVDYG010000001">
    <property type="protein sequence ID" value="MDR7362010.1"/>
    <property type="molecule type" value="Genomic_DNA"/>
</dbReference>
<keyword evidence="4" id="KW-0472">Membrane</keyword>
<dbReference type="Pfam" id="PF00150">
    <property type="entry name" value="Cellulase"/>
    <property type="match status" value="1"/>
</dbReference>
<keyword evidence="4" id="KW-1133">Transmembrane helix</keyword>
<evidence type="ECO:0000256" key="3">
    <source>
        <dbReference type="RuleBase" id="RU361153"/>
    </source>
</evidence>
<dbReference type="Proteomes" id="UP001183648">
    <property type="component" value="Unassembled WGS sequence"/>
</dbReference>